<gene>
    <name evidence="1" type="ORF">CCAM_LOCUS7209</name>
</gene>
<dbReference type="AlphaFoldDB" id="A0A484KI39"/>
<name>A0A484KI39_9ASTE</name>
<evidence type="ECO:0000313" key="1">
    <source>
        <dbReference type="EMBL" id="VFQ65433.1"/>
    </source>
</evidence>
<dbReference type="EMBL" id="OOIL02000454">
    <property type="protein sequence ID" value="VFQ65433.1"/>
    <property type="molecule type" value="Genomic_DNA"/>
</dbReference>
<reference evidence="1 2" key="1">
    <citation type="submission" date="2018-04" db="EMBL/GenBank/DDBJ databases">
        <authorList>
            <person name="Vogel A."/>
        </authorList>
    </citation>
    <scope>NUCLEOTIDE SEQUENCE [LARGE SCALE GENOMIC DNA]</scope>
</reference>
<evidence type="ECO:0000313" key="2">
    <source>
        <dbReference type="Proteomes" id="UP000595140"/>
    </source>
</evidence>
<keyword evidence="2" id="KW-1185">Reference proteome</keyword>
<proteinExistence type="predicted"/>
<organism evidence="1 2">
    <name type="scientific">Cuscuta campestris</name>
    <dbReference type="NCBI Taxonomy" id="132261"/>
    <lineage>
        <taxon>Eukaryota</taxon>
        <taxon>Viridiplantae</taxon>
        <taxon>Streptophyta</taxon>
        <taxon>Embryophyta</taxon>
        <taxon>Tracheophyta</taxon>
        <taxon>Spermatophyta</taxon>
        <taxon>Magnoliopsida</taxon>
        <taxon>eudicotyledons</taxon>
        <taxon>Gunneridae</taxon>
        <taxon>Pentapetalae</taxon>
        <taxon>asterids</taxon>
        <taxon>lamiids</taxon>
        <taxon>Solanales</taxon>
        <taxon>Convolvulaceae</taxon>
        <taxon>Cuscuteae</taxon>
        <taxon>Cuscuta</taxon>
        <taxon>Cuscuta subgen. Grammica</taxon>
        <taxon>Cuscuta sect. Cleistogrammica</taxon>
    </lineage>
</organism>
<feature type="non-terminal residue" evidence="1">
    <location>
        <position position="1"/>
    </location>
</feature>
<dbReference type="Proteomes" id="UP000595140">
    <property type="component" value="Unassembled WGS sequence"/>
</dbReference>
<protein>
    <submittedName>
        <fullName evidence="1">Uncharacterized protein</fullName>
    </submittedName>
</protein>
<accession>A0A484KI39</accession>
<sequence>GFLCRGSNPPIEDSLWVSSSVASGDPSECPWLS</sequence>